<dbReference type="Proteomes" id="UP000241206">
    <property type="component" value="Unassembled WGS sequence"/>
</dbReference>
<name>A0A2T4HPP1_9SPHN</name>
<dbReference type="AlphaFoldDB" id="A0A2T4HPP1"/>
<proteinExistence type="predicted"/>
<comment type="caution">
    <text evidence="1">The sequence shown here is derived from an EMBL/GenBank/DDBJ whole genome shotgun (WGS) entry which is preliminary data.</text>
</comment>
<reference evidence="1 2" key="1">
    <citation type="submission" date="2017-11" db="EMBL/GenBank/DDBJ databases">
        <title>Sphingomonas oleivorans sp. nov., isolated from oil-contaminated soil.</title>
        <authorList>
            <person name="Wang L."/>
            <person name="Chen L."/>
        </authorList>
    </citation>
    <scope>NUCLEOTIDE SEQUENCE [LARGE SCALE GENOMIC DNA]</scope>
    <source>
        <strain evidence="1 2">K101</strain>
    </source>
</reference>
<evidence type="ECO:0000313" key="1">
    <source>
        <dbReference type="EMBL" id="PTD17780.1"/>
    </source>
</evidence>
<accession>A0A2T4HPP1</accession>
<dbReference type="RefSeq" id="WP_107395585.1">
    <property type="nucleotide sequence ID" value="NZ_PHHF01000070.1"/>
</dbReference>
<evidence type="ECO:0000313" key="2">
    <source>
        <dbReference type="Proteomes" id="UP000241206"/>
    </source>
</evidence>
<organism evidence="1 2">
    <name type="scientific">Edaphosphingomonas fennica</name>
    <dbReference type="NCBI Taxonomy" id="114404"/>
    <lineage>
        <taxon>Bacteria</taxon>
        <taxon>Pseudomonadati</taxon>
        <taxon>Pseudomonadota</taxon>
        <taxon>Alphaproteobacteria</taxon>
        <taxon>Sphingomonadales</taxon>
        <taxon>Rhizorhabdaceae</taxon>
        <taxon>Edaphosphingomonas</taxon>
    </lineage>
</organism>
<protein>
    <submittedName>
        <fullName evidence="1">Uncharacterized protein</fullName>
    </submittedName>
</protein>
<dbReference type="EMBL" id="PHHF01000070">
    <property type="protein sequence ID" value="PTD17780.1"/>
    <property type="molecule type" value="Genomic_DNA"/>
</dbReference>
<gene>
    <name evidence="1" type="ORF">CV103_16480</name>
</gene>
<keyword evidence="2" id="KW-1185">Reference proteome</keyword>
<sequence>MTLLTIGSSVSAQQTYTVEYVVTPANVMVHVLADKDEMNRKCETINADSTTPELVQRVGGNLVGWSFVKSASTFGYVTWITEKSGVYTTFVANYILKNCALTETRREQKTFDGSDRYAKANAEYNRLILETLGR</sequence>